<feature type="transmembrane region" description="Helical" evidence="1">
    <location>
        <begin position="5"/>
        <end position="28"/>
    </location>
</feature>
<evidence type="ECO:0000313" key="3">
    <source>
        <dbReference type="Proteomes" id="UP000428260"/>
    </source>
</evidence>
<name>A0A6I6JYL3_9BACT</name>
<dbReference type="EMBL" id="CP046401">
    <property type="protein sequence ID" value="QGY47651.1"/>
    <property type="molecule type" value="Genomic_DNA"/>
</dbReference>
<evidence type="ECO:0000313" key="2">
    <source>
        <dbReference type="EMBL" id="QGY47651.1"/>
    </source>
</evidence>
<keyword evidence="1" id="KW-1133">Transmembrane helix</keyword>
<feature type="transmembrane region" description="Helical" evidence="1">
    <location>
        <begin position="40"/>
        <end position="60"/>
    </location>
</feature>
<keyword evidence="1" id="KW-0472">Membrane</keyword>
<organism evidence="2 3">
    <name type="scientific">Maribellus comscasis</name>
    <dbReference type="NCBI Taxonomy" id="2681766"/>
    <lineage>
        <taxon>Bacteria</taxon>
        <taxon>Pseudomonadati</taxon>
        <taxon>Bacteroidota</taxon>
        <taxon>Bacteroidia</taxon>
        <taxon>Marinilabiliales</taxon>
        <taxon>Prolixibacteraceae</taxon>
        <taxon>Maribellus</taxon>
    </lineage>
</organism>
<dbReference type="KEGG" id="mcos:GM418_29480"/>
<dbReference type="AlphaFoldDB" id="A0A6I6JYL3"/>
<keyword evidence="3" id="KW-1185">Reference proteome</keyword>
<reference evidence="2 3" key="1">
    <citation type="submission" date="2019-11" db="EMBL/GenBank/DDBJ databases">
        <authorList>
            <person name="Zheng R.K."/>
            <person name="Sun C.M."/>
        </authorList>
    </citation>
    <scope>NUCLEOTIDE SEQUENCE [LARGE SCALE GENOMIC DNA]</scope>
    <source>
        <strain evidence="2 3">WC007</strain>
    </source>
</reference>
<sequence>MKKLFLIAVVYLGLWGILGFFATIILSFLSCCFGVSKETYMISLGVFAFIAVAMTLKSVFKRHSEFAK</sequence>
<dbReference type="RefSeq" id="WP_158871738.1">
    <property type="nucleotide sequence ID" value="NZ_CP046401.1"/>
</dbReference>
<dbReference type="Proteomes" id="UP000428260">
    <property type="component" value="Chromosome"/>
</dbReference>
<proteinExistence type="predicted"/>
<accession>A0A6I6JYL3</accession>
<keyword evidence="1" id="KW-0812">Transmembrane</keyword>
<evidence type="ECO:0000256" key="1">
    <source>
        <dbReference type="SAM" id="Phobius"/>
    </source>
</evidence>
<protein>
    <submittedName>
        <fullName evidence="2">Uncharacterized protein</fullName>
    </submittedName>
</protein>
<gene>
    <name evidence="2" type="ORF">GM418_29480</name>
</gene>
<dbReference type="PROSITE" id="PS51257">
    <property type="entry name" value="PROKAR_LIPOPROTEIN"/>
    <property type="match status" value="1"/>
</dbReference>